<proteinExistence type="predicted"/>
<evidence type="ECO:0008006" key="3">
    <source>
        <dbReference type="Google" id="ProtNLM"/>
    </source>
</evidence>
<dbReference type="AlphaFoldDB" id="A0A7W9HTH1"/>
<dbReference type="RefSeq" id="WP_184928115.1">
    <property type="nucleotide sequence ID" value="NZ_JACHMO010000001.1"/>
</dbReference>
<accession>A0A7W9HTH1</accession>
<dbReference type="SUPFAM" id="SSF54001">
    <property type="entry name" value="Cysteine proteinases"/>
    <property type="match status" value="1"/>
</dbReference>
<organism evidence="1 2">
    <name type="scientific">Saccharothrix ecbatanensis</name>
    <dbReference type="NCBI Taxonomy" id="1105145"/>
    <lineage>
        <taxon>Bacteria</taxon>
        <taxon>Bacillati</taxon>
        <taxon>Actinomycetota</taxon>
        <taxon>Actinomycetes</taxon>
        <taxon>Pseudonocardiales</taxon>
        <taxon>Pseudonocardiaceae</taxon>
        <taxon>Saccharothrix</taxon>
    </lineage>
</organism>
<evidence type="ECO:0000313" key="1">
    <source>
        <dbReference type="EMBL" id="MBB5808177.1"/>
    </source>
</evidence>
<gene>
    <name evidence="1" type="ORF">F4560_007945</name>
</gene>
<evidence type="ECO:0000313" key="2">
    <source>
        <dbReference type="Proteomes" id="UP000552097"/>
    </source>
</evidence>
<dbReference type="Gene3D" id="3.90.1720.10">
    <property type="entry name" value="endopeptidase domain like (from Nostoc punctiforme)"/>
    <property type="match status" value="1"/>
</dbReference>
<dbReference type="Proteomes" id="UP000552097">
    <property type="component" value="Unassembled WGS sequence"/>
</dbReference>
<name>A0A7W9HTH1_9PSEU</name>
<protein>
    <recommendedName>
        <fullName evidence="3">NlpC/P60 family protein</fullName>
    </recommendedName>
</protein>
<comment type="caution">
    <text evidence="1">The sequence shown here is derived from an EMBL/GenBank/DDBJ whole genome shotgun (WGS) entry which is preliminary data.</text>
</comment>
<dbReference type="InterPro" id="IPR038765">
    <property type="entry name" value="Papain-like_cys_pep_sf"/>
</dbReference>
<sequence>MVVPITRTEVLERAATWVCVPYSQNAFHSNRYGTYRTDCSGFVSMAFGLPDVPRGGLNTVDLVVVSTPIGKDELLPADVLIDPVGDRTSRHVVLFEAWANPWRTHYLGREQCAGLGTVRRTLVYPYDGGPRGYRPYRLNHVTEPDF</sequence>
<dbReference type="EMBL" id="JACHMO010000001">
    <property type="protein sequence ID" value="MBB5808177.1"/>
    <property type="molecule type" value="Genomic_DNA"/>
</dbReference>
<keyword evidence="2" id="KW-1185">Reference proteome</keyword>
<reference evidence="1 2" key="1">
    <citation type="submission" date="2020-08" db="EMBL/GenBank/DDBJ databases">
        <title>Sequencing the genomes of 1000 actinobacteria strains.</title>
        <authorList>
            <person name="Klenk H.-P."/>
        </authorList>
    </citation>
    <scope>NUCLEOTIDE SEQUENCE [LARGE SCALE GENOMIC DNA]</scope>
    <source>
        <strain evidence="1 2">DSM 45486</strain>
    </source>
</reference>